<dbReference type="GeneID" id="68869954"/>
<gene>
    <name evidence="4" type="ORF">SUH3_00130</name>
</gene>
<evidence type="ECO:0000313" key="5">
    <source>
        <dbReference type="Proteomes" id="UP000027746"/>
    </source>
</evidence>
<dbReference type="EMBL" id="JAMD01000001">
    <property type="protein sequence ID" value="KEJ97425.1"/>
    <property type="molecule type" value="Genomic_DNA"/>
</dbReference>
<organism evidence="4 5">
    <name type="scientific">Pseudosulfitobacter pseudonitzschiae</name>
    <dbReference type="NCBI Taxonomy" id="1402135"/>
    <lineage>
        <taxon>Bacteria</taxon>
        <taxon>Pseudomonadati</taxon>
        <taxon>Pseudomonadota</taxon>
        <taxon>Alphaproteobacteria</taxon>
        <taxon>Rhodobacterales</taxon>
        <taxon>Roseobacteraceae</taxon>
        <taxon>Pseudosulfitobacter</taxon>
    </lineage>
</organism>
<comment type="caution">
    <text evidence="4">The sequence shown here is derived from an EMBL/GenBank/DDBJ whole genome shotgun (WGS) entry which is preliminary data.</text>
</comment>
<reference evidence="4 5" key="1">
    <citation type="submission" date="2014-01" db="EMBL/GenBank/DDBJ databases">
        <title>Sulfitobacter sp. H3 (MCCC 1A00686) Genome Sequencing.</title>
        <authorList>
            <person name="Lai Q."/>
            <person name="Hong Z."/>
        </authorList>
    </citation>
    <scope>NUCLEOTIDE SEQUENCE [LARGE SCALE GENOMIC DNA]</scope>
    <source>
        <strain evidence="4 5">H3</strain>
    </source>
</reference>
<feature type="region of interest" description="Disordered" evidence="2">
    <location>
        <begin position="72"/>
        <end position="94"/>
    </location>
</feature>
<keyword evidence="5" id="KW-1185">Reference proteome</keyword>
<name>A0A073J6J5_9RHOB</name>
<dbReference type="Gene3D" id="3.30.2400.10">
    <property type="entry name" value="Major capsid protein gp5"/>
    <property type="match status" value="1"/>
</dbReference>
<dbReference type="NCBIfam" id="TIGR01554">
    <property type="entry name" value="major_cap_HK97"/>
    <property type="match status" value="1"/>
</dbReference>
<proteinExistence type="predicted"/>
<accession>A0A073J6J5</accession>
<sequence>MKDVNDHRRDRKAAAAKMQDCASALSKLEEGKIAADAPEMIEAVAAFDAAQLAFETASKALDRAEAVEAANAATVQSDLDTPPAPSTTPAVAKNPEDKGLGFAFMVHALANSKGDKDRAVARLDKDGHSGMSAALSGASDSAGGVTIPQAQAAEVIELLRPRVTVINSGARIIDMPAGEVRNARQATSATANYGAENHVTQESELSFDKVDQNFKTLRTLVPVGNALLRHSGTNVMQLVRDDMLDVMGLRKDLAFLRGDGTGDTPKGLGGWVLAGQTQSAVAKTAAAVEAALRKMVSTVQDANVAMISCGWIMRASTRNFLASLREPNHGSYLFPSIDQSNTLLGYPIKTTSQLPDNLGVGGDETEVFFADFNDCMVGDSMKLVISSSTEAAYVDTSGDTVSAYQNDLTLMRAIEEHDFAPRHDVAISKLTGVAWSL</sequence>
<dbReference type="InterPro" id="IPR054612">
    <property type="entry name" value="Phage_capsid-like_C"/>
</dbReference>
<evidence type="ECO:0000256" key="1">
    <source>
        <dbReference type="ARBA" id="ARBA00004328"/>
    </source>
</evidence>
<evidence type="ECO:0000256" key="2">
    <source>
        <dbReference type="SAM" id="MobiDB-lite"/>
    </source>
</evidence>
<feature type="domain" description="Phage capsid-like C-terminal" evidence="3">
    <location>
        <begin position="143"/>
        <end position="431"/>
    </location>
</feature>
<evidence type="ECO:0000259" key="3">
    <source>
        <dbReference type="Pfam" id="PF05065"/>
    </source>
</evidence>
<dbReference type="SUPFAM" id="SSF56563">
    <property type="entry name" value="Major capsid protein gp5"/>
    <property type="match status" value="1"/>
</dbReference>
<dbReference type="Pfam" id="PF05065">
    <property type="entry name" value="Phage_capsid"/>
    <property type="match status" value="1"/>
</dbReference>
<protein>
    <submittedName>
        <fullName evidence="4">Phage capsid protein</fullName>
    </submittedName>
</protein>
<dbReference type="InterPro" id="IPR024455">
    <property type="entry name" value="Phage_capsid"/>
</dbReference>
<evidence type="ECO:0000313" key="4">
    <source>
        <dbReference type="EMBL" id="KEJ97425.1"/>
    </source>
</evidence>
<comment type="subcellular location">
    <subcellularLocation>
        <location evidence="1">Virion</location>
    </subcellularLocation>
</comment>
<dbReference type="Proteomes" id="UP000027746">
    <property type="component" value="Unassembled WGS sequence"/>
</dbReference>
<dbReference type="OrthoDB" id="6982310at2"/>
<dbReference type="AlphaFoldDB" id="A0A073J6J5"/>
<dbReference type="RefSeq" id="WP_037920217.1">
    <property type="nucleotide sequence ID" value="NZ_CP054599.1"/>
</dbReference>